<dbReference type="eggNOG" id="COG2853">
    <property type="taxonomic scope" value="Bacteria"/>
</dbReference>
<gene>
    <name evidence="1" type="ordered locus">CAP2UW1_4461</name>
</gene>
<dbReference type="STRING" id="522306.CAP2UW1_4461"/>
<protein>
    <submittedName>
        <fullName evidence="1">Uncharacterized protein</fullName>
    </submittedName>
</protein>
<reference evidence="1" key="2">
    <citation type="submission" date="2009-09" db="EMBL/GenBank/DDBJ databases">
        <title>Complete sequence of chromosome of Candidatus Accumulibacter phosphatis clade IIA str. UW-1.</title>
        <authorList>
            <consortium name="US DOE Joint Genome Institute"/>
            <person name="Martin H.G."/>
            <person name="Ivanova N."/>
            <person name="Kunin V."/>
            <person name="Warnecke F."/>
            <person name="Barry K."/>
            <person name="He S."/>
            <person name="Salamov A."/>
            <person name="Szeto E."/>
            <person name="Dalin E."/>
            <person name="Pangilinan J.L."/>
            <person name="Lapidus A."/>
            <person name="Lowry S."/>
            <person name="Kyrpides N.C."/>
            <person name="McMahon K.D."/>
            <person name="Hugenholtz P."/>
        </authorList>
    </citation>
    <scope>NUCLEOTIDE SEQUENCE [LARGE SCALE GENOMIC DNA]</scope>
    <source>
        <strain evidence="1">UW-1</strain>
    </source>
</reference>
<dbReference type="Pfam" id="PF04333">
    <property type="entry name" value="MlaA"/>
    <property type="match status" value="1"/>
</dbReference>
<name>C7RRH7_ACCRE</name>
<sequence length="96" mass="10239">MNDGPGAPAVHRGNVTPPTFPYALAPVDRTLWGFNNALIAGVAKPLAAIHRAPISPFARERIRGFAGNLVSPRKVAANILHINRLISNELSGNVRP</sequence>
<evidence type="ECO:0000313" key="1">
    <source>
        <dbReference type="EMBL" id="ACV37688.1"/>
    </source>
</evidence>
<dbReference type="InterPro" id="IPR007428">
    <property type="entry name" value="MlaA"/>
</dbReference>
<organism evidence="1">
    <name type="scientific">Accumulibacter regalis</name>
    <dbReference type="NCBI Taxonomy" id="522306"/>
    <lineage>
        <taxon>Bacteria</taxon>
        <taxon>Pseudomonadati</taxon>
        <taxon>Pseudomonadota</taxon>
        <taxon>Betaproteobacteria</taxon>
        <taxon>Candidatus Accumulibacter</taxon>
    </lineage>
</organism>
<dbReference type="AlphaFoldDB" id="C7RRH7"/>
<reference evidence="1" key="1">
    <citation type="submission" date="2009-08" db="EMBL/GenBank/DDBJ databases">
        <authorList>
            <consortium name="US DOE Joint Genome Institute"/>
            <person name="Lucas S."/>
            <person name="Copeland A."/>
            <person name="Lapidus A."/>
            <person name="Glavina del Rio T."/>
            <person name="Dalin E."/>
            <person name="Tice H."/>
            <person name="Bruce D."/>
            <person name="Barry K."/>
            <person name="Pitluck S."/>
            <person name="Lowry S."/>
            <person name="Larimer F."/>
            <person name="Land M."/>
            <person name="Hauser L."/>
            <person name="Kyrpides N."/>
            <person name="Ivanova N."/>
            <person name="McMahon K.D."/>
            <person name="Hugenholtz P."/>
        </authorList>
    </citation>
    <scope>NUCLEOTIDE SEQUENCE</scope>
    <source>
        <strain evidence="1">UW-1</strain>
    </source>
</reference>
<dbReference type="EMBL" id="CP001715">
    <property type="protein sequence ID" value="ACV37688.1"/>
    <property type="molecule type" value="Genomic_DNA"/>
</dbReference>
<accession>C7RRH7</accession>
<dbReference type="GO" id="GO:0016020">
    <property type="term" value="C:membrane"/>
    <property type="evidence" value="ECO:0007669"/>
    <property type="project" value="InterPro"/>
</dbReference>
<dbReference type="HOGENOM" id="CLU_2353390_0_0_4"/>
<proteinExistence type="predicted"/>
<dbReference type="KEGG" id="app:CAP2UW1_4461"/>